<reference evidence="2 3" key="1">
    <citation type="submission" date="2017-05" db="EMBL/GenBank/DDBJ databases">
        <title>Biotechnological potential of actinobacteria isolated from South African environments.</title>
        <authorList>
            <person name="Le Roes-Hill M."/>
            <person name="Prins A."/>
            <person name="Durrell K.A."/>
        </authorList>
    </citation>
    <scope>NUCLEOTIDE SEQUENCE [LARGE SCALE GENOMIC DNA]</scope>
    <source>
        <strain evidence="2 3">HMC13</strain>
    </source>
</reference>
<evidence type="ECO:0000313" key="3">
    <source>
        <dbReference type="Proteomes" id="UP000195105"/>
    </source>
</evidence>
<name>A0A243S8G3_9ACTN</name>
<dbReference type="EMBL" id="NGFN01000024">
    <property type="protein sequence ID" value="OUD03983.1"/>
    <property type="molecule type" value="Genomic_DNA"/>
</dbReference>
<organism evidence="2 3">
    <name type="scientific">Streptomyces swartbergensis</name>
    <dbReference type="NCBI Taxonomy" id="487165"/>
    <lineage>
        <taxon>Bacteria</taxon>
        <taxon>Bacillati</taxon>
        <taxon>Actinomycetota</taxon>
        <taxon>Actinomycetes</taxon>
        <taxon>Kitasatosporales</taxon>
        <taxon>Streptomycetaceae</taxon>
        <taxon>Streptomyces</taxon>
    </lineage>
</organism>
<keyword evidence="3" id="KW-1185">Reference proteome</keyword>
<gene>
    <name evidence="2" type="ORF">CA983_06555</name>
</gene>
<sequence length="78" mass="8564">MVEATCVPWPARSSVERETEDGSATCAFVMPSTVDGRAAHRADSLANDQDWHLVMWLRELAAQERHNTPSAVQVRGSA</sequence>
<dbReference type="AlphaFoldDB" id="A0A243S8G3"/>
<feature type="region of interest" description="Disordered" evidence="1">
    <location>
        <begin position="1"/>
        <end position="22"/>
    </location>
</feature>
<dbReference type="Proteomes" id="UP000195105">
    <property type="component" value="Unassembled WGS sequence"/>
</dbReference>
<evidence type="ECO:0000313" key="2">
    <source>
        <dbReference type="EMBL" id="OUD03983.1"/>
    </source>
</evidence>
<protein>
    <submittedName>
        <fullName evidence="2">Uncharacterized protein</fullName>
    </submittedName>
</protein>
<accession>A0A243S8G3</accession>
<comment type="caution">
    <text evidence="2">The sequence shown here is derived from an EMBL/GenBank/DDBJ whole genome shotgun (WGS) entry which is preliminary data.</text>
</comment>
<proteinExistence type="predicted"/>
<evidence type="ECO:0000256" key="1">
    <source>
        <dbReference type="SAM" id="MobiDB-lite"/>
    </source>
</evidence>